<dbReference type="SUPFAM" id="SSF53448">
    <property type="entry name" value="Nucleotide-diphospho-sugar transferases"/>
    <property type="match status" value="1"/>
</dbReference>
<sequence>MNNVIIIQARMGSTRLPGKVLKTLADKTVLAHVIDRVKCVKEVTEIVIATTAGLQDDPIASEAKRLGVNLYRGSETDVLSRYYEAAAEARADTVIRITSDCPLIDPEVSSRVLQAYAAGEPCDYASNTLERTFPRGLDTEVFSFESLAIAHNEAQTSHDREHVTPYLYSNKDRFRCRSVVSDEGIPDYRWTLDTPEDWELIRRLYEALYEPGRLFTWRDAAELMSLNSDWASINSHIQQK</sequence>
<reference evidence="1 2" key="1">
    <citation type="submission" date="2018-09" db="EMBL/GenBank/DDBJ databases">
        <title>Cohnella cavernae sp. nov., isolated from a karst cave.</title>
        <authorList>
            <person name="Zhu H."/>
        </authorList>
    </citation>
    <scope>NUCLEOTIDE SEQUENCE [LARGE SCALE GENOMIC DNA]</scope>
    <source>
        <strain evidence="1 2">K2E09-144</strain>
    </source>
</reference>
<dbReference type="RefSeq" id="WP_119150109.1">
    <property type="nucleotide sequence ID" value="NZ_JBHSOV010000009.1"/>
</dbReference>
<organism evidence="1 2">
    <name type="scientific">Cohnella faecalis</name>
    <dbReference type="NCBI Taxonomy" id="2315694"/>
    <lineage>
        <taxon>Bacteria</taxon>
        <taxon>Bacillati</taxon>
        <taxon>Bacillota</taxon>
        <taxon>Bacilli</taxon>
        <taxon>Bacillales</taxon>
        <taxon>Paenibacillaceae</taxon>
        <taxon>Cohnella</taxon>
    </lineage>
</organism>
<name>A0A398CLI3_9BACL</name>
<gene>
    <name evidence="1" type="ORF">D3H35_15000</name>
</gene>
<comment type="caution">
    <text evidence="1">The sequence shown here is derived from an EMBL/GenBank/DDBJ whole genome shotgun (WGS) entry which is preliminary data.</text>
</comment>
<dbReference type="PANTHER" id="PTHR42866:SF1">
    <property type="entry name" value="SPORE COAT POLYSACCHARIDE BIOSYNTHESIS PROTEIN SPSF"/>
    <property type="match status" value="1"/>
</dbReference>
<evidence type="ECO:0000313" key="1">
    <source>
        <dbReference type="EMBL" id="RIE02069.1"/>
    </source>
</evidence>
<keyword evidence="2" id="KW-1185">Reference proteome</keyword>
<keyword evidence="1" id="KW-0548">Nucleotidyltransferase</keyword>
<dbReference type="InterPro" id="IPR029044">
    <property type="entry name" value="Nucleotide-diphossugar_trans"/>
</dbReference>
<evidence type="ECO:0000313" key="2">
    <source>
        <dbReference type="Proteomes" id="UP000266340"/>
    </source>
</evidence>
<proteinExistence type="predicted"/>
<accession>A0A398CLI3</accession>
<dbReference type="PANTHER" id="PTHR42866">
    <property type="entry name" value="3-DEOXY-MANNO-OCTULOSONATE CYTIDYLYLTRANSFERASE"/>
    <property type="match status" value="1"/>
</dbReference>
<dbReference type="OrthoDB" id="9815559at2"/>
<dbReference type="GO" id="GO:0016779">
    <property type="term" value="F:nucleotidyltransferase activity"/>
    <property type="evidence" value="ECO:0007669"/>
    <property type="project" value="UniProtKB-KW"/>
</dbReference>
<dbReference type="Gene3D" id="3.90.550.10">
    <property type="entry name" value="Spore Coat Polysaccharide Biosynthesis Protein SpsA, Chain A"/>
    <property type="match status" value="1"/>
</dbReference>
<dbReference type="Proteomes" id="UP000266340">
    <property type="component" value="Unassembled WGS sequence"/>
</dbReference>
<dbReference type="CDD" id="cd02518">
    <property type="entry name" value="GT2_SpsF"/>
    <property type="match status" value="1"/>
</dbReference>
<keyword evidence="1" id="KW-0808">Transferase</keyword>
<dbReference type="GO" id="GO:0005829">
    <property type="term" value="C:cytosol"/>
    <property type="evidence" value="ECO:0007669"/>
    <property type="project" value="TreeGrafter"/>
</dbReference>
<dbReference type="AlphaFoldDB" id="A0A398CLI3"/>
<dbReference type="EMBL" id="QXJM01000039">
    <property type="protein sequence ID" value="RIE02069.1"/>
    <property type="molecule type" value="Genomic_DNA"/>
</dbReference>
<protein>
    <submittedName>
        <fullName evidence="1">Acylneuraminate cytidylyltransferase</fullName>
    </submittedName>
</protein>
<dbReference type="InterPro" id="IPR003329">
    <property type="entry name" value="Cytidylyl_trans"/>
</dbReference>
<dbReference type="Pfam" id="PF02348">
    <property type="entry name" value="CTP_transf_3"/>
    <property type="match status" value="1"/>
</dbReference>